<evidence type="ECO:0000313" key="1">
    <source>
        <dbReference type="EMBL" id="OIN59668.1"/>
    </source>
</evidence>
<dbReference type="InterPro" id="IPR036412">
    <property type="entry name" value="HAD-like_sf"/>
</dbReference>
<dbReference type="InterPro" id="IPR023198">
    <property type="entry name" value="PGP-like_dom2"/>
</dbReference>
<dbReference type="Proteomes" id="UP000181790">
    <property type="component" value="Unassembled WGS sequence"/>
</dbReference>
<proteinExistence type="predicted"/>
<accession>A0A1S2VPE7</accession>
<dbReference type="RefSeq" id="WP_071502465.1">
    <property type="nucleotide sequence ID" value="NZ_MORL01000003.1"/>
</dbReference>
<dbReference type="AlphaFoldDB" id="A0A1S2VPE7"/>
<protein>
    <submittedName>
        <fullName evidence="1">Haloacid dehalogenase</fullName>
    </submittedName>
</protein>
<dbReference type="SFLD" id="SFLDS00003">
    <property type="entry name" value="Haloacid_Dehalogenase"/>
    <property type="match status" value="1"/>
</dbReference>
<dbReference type="EMBL" id="MORL01000003">
    <property type="protein sequence ID" value="OIN59668.1"/>
    <property type="molecule type" value="Genomic_DNA"/>
</dbReference>
<dbReference type="SFLD" id="SFLDG01129">
    <property type="entry name" value="C1.5:_HAD__Beta-PGM__Phosphata"/>
    <property type="match status" value="1"/>
</dbReference>
<dbReference type="SUPFAM" id="SSF56784">
    <property type="entry name" value="HAD-like"/>
    <property type="match status" value="1"/>
</dbReference>
<dbReference type="OrthoDB" id="9797743at2"/>
<name>A0A1S2VPE7_9BACT</name>
<dbReference type="NCBIfam" id="TIGR01509">
    <property type="entry name" value="HAD-SF-IA-v3"/>
    <property type="match status" value="1"/>
</dbReference>
<dbReference type="NCBIfam" id="NF008087">
    <property type="entry name" value="PRK10826.1"/>
    <property type="match status" value="1"/>
</dbReference>
<gene>
    <name evidence="1" type="ORF">BLX24_07300</name>
</gene>
<keyword evidence="2" id="KW-1185">Reference proteome</keyword>
<dbReference type="CDD" id="cd07505">
    <property type="entry name" value="HAD_BPGM-like"/>
    <property type="match status" value="1"/>
</dbReference>
<dbReference type="InterPro" id="IPR006439">
    <property type="entry name" value="HAD-SF_hydro_IA"/>
</dbReference>
<comment type="caution">
    <text evidence="1">The sequence shown here is derived from an EMBL/GenBank/DDBJ whole genome shotgun (WGS) entry which is preliminary data.</text>
</comment>
<dbReference type="Gene3D" id="1.10.150.240">
    <property type="entry name" value="Putative phosphatase, domain 2"/>
    <property type="match status" value="1"/>
</dbReference>
<dbReference type="PANTHER" id="PTHR18901:SF38">
    <property type="entry name" value="PSEUDOURIDINE-5'-PHOSPHATASE"/>
    <property type="match status" value="1"/>
</dbReference>
<dbReference type="Pfam" id="PF00702">
    <property type="entry name" value="Hydrolase"/>
    <property type="match status" value="1"/>
</dbReference>
<dbReference type="PANTHER" id="PTHR18901">
    <property type="entry name" value="2-DEOXYGLUCOSE-6-PHOSPHATE PHOSPHATASE 2"/>
    <property type="match status" value="1"/>
</dbReference>
<dbReference type="SFLD" id="SFLDG01135">
    <property type="entry name" value="C1.5.6:_HAD__Beta-PGM__Phospha"/>
    <property type="match status" value="1"/>
</dbReference>
<evidence type="ECO:0000313" key="2">
    <source>
        <dbReference type="Proteomes" id="UP000181790"/>
    </source>
</evidence>
<dbReference type="Gene3D" id="3.40.50.1000">
    <property type="entry name" value="HAD superfamily/HAD-like"/>
    <property type="match status" value="1"/>
</dbReference>
<organism evidence="1 2">
    <name type="scientific">Arsenicibacter rosenii</name>
    <dbReference type="NCBI Taxonomy" id="1750698"/>
    <lineage>
        <taxon>Bacteria</taxon>
        <taxon>Pseudomonadati</taxon>
        <taxon>Bacteroidota</taxon>
        <taxon>Cytophagia</taxon>
        <taxon>Cytophagales</taxon>
        <taxon>Spirosomataceae</taxon>
        <taxon>Arsenicibacter</taxon>
    </lineage>
</organism>
<dbReference type="InterPro" id="IPR023214">
    <property type="entry name" value="HAD_sf"/>
</dbReference>
<reference evidence="1 2" key="1">
    <citation type="submission" date="2016-10" db="EMBL/GenBank/DDBJ databases">
        <title>Arsenicibacter rosenii gen. nov., sp. nov., an efficient arsenic-methylating bacterium isolated from an arsenic-contaminated paddy soil.</title>
        <authorList>
            <person name="Huang K."/>
        </authorList>
    </citation>
    <scope>NUCLEOTIDE SEQUENCE [LARGE SCALE GENOMIC DNA]</scope>
    <source>
        <strain evidence="1 2">SM-1</strain>
    </source>
</reference>
<sequence length="224" mass="24886">MIKAAILDMDGLLVDSEPHWRHVEIDVFKTVGLELTEEQCLKTTGLPIGVVIQYWFERHPWQGRTLAELEEEMLTKVYDRIANAAEAMPGAVELLQFFHSRNIPLAIASASPMNLIELVIGRLGIQHYFTTWHSATLEARNKPAPDVYLGTARKLGVLPHECIAFEDSGNGLKSAVAAGMIAVSVPAEFEYNDAKFDIATVKIPSLHHFTESLFHDLEASVPKP</sequence>